<feature type="compositionally biased region" description="Polar residues" evidence="2">
    <location>
        <begin position="48"/>
        <end position="62"/>
    </location>
</feature>
<feature type="compositionally biased region" description="Polar residues" evidence="2">
    <location>
        <begin position="26"/>
        <end position="39"/>
    </location>
</feature>
<reference evidence="3 4" key="1">
    <citation type="journal article" date="2022" name="bioRxiv">
        <title>Genomics of Preaxostyla Flagellates Illuminates Evolutionary Transitions and the Path Towards Mitochondrial Loss.</title>
        <authorList>
            <person name="Novak L.V.F."/>
            <person name="Treitli S.C."/>
            <person name="Pyrih J."/>
            <person name="Halakuc P."/>
            <person name="Pipaliya S.V."/>
            <person name="Vacek V."/>
            <person name="Brzon O."/>
            <person name="Soukal P."/>
            <person name="Eme L."/>
            <person name="Dacks J.B."/>
            <person name="Karnkowska A."/>
            <person name="Elias M."/>
            <person name="Hampl V."/>
        </authorList>
    </citation>
    <scope>NUCLEOTIDE SEQUENCE [LARGE SCALE GENOMIC DNA]</scope>
    <source>
        <strain evidence="3">NAU3</strain>
        <tissue evidence="3">Gut</tissue>
    </source>
</reference>
<feature type="coiled-coil region" evidence="1">
    <location>
        <begin position="125"/>
        <end position="166"/>
    </location>
</feature>
<name>A0ABQ9YBA7_9EUKA</name>
<evidence type="ECO:0000256" key="2">
    <source>
        <dbReference type="SAM" id="MobiDB-lite"/>
    </source>
</evidence>
<comment type="caution">
    <text evidence="3">The sequence shown here is derived from an EMBL/GenBank/DDBJ whole genome shotgun (WGS) entry which is preliminary data.</text>
</comment>
<keyword evidence="4" id="KW-1185">Reference proteome</keyword>
<protein>
    <submittedName>
        <fullName evidence="3">Uncharacterized protein</fullName>
    </submittedName>
</protein>
<proteinExistence type="predicted"/>
<sequence length="267" mass="29678">MIPSEVINLIDEGIGAEHEHELNPISVDTSTPPSQTELTISKVKRQHSTATSGSEDASSSGDTQIELPRLFQQILQQKLPSIIHEMSSVADAATQDYHTLQMSVIQLQSDRETAFQILLIQQEQIHQLNDKLEASIVNVETLKEEIEEARTSASQLQDQIDAAQCSHENQISSPSSQLIQISNEQQQQSQIDAVNIVVDQESIRRGIELKITVVCVSFLCFVIRLNGTLLLVHLFAGARSVFSSDIRSESSFSCHVSLQRLYVVYLV</sequence>
<evidence type="ECO:0000256" key="1">
    <source>
        <dbReference type="SAM" id="Coils"/>
    </source>
</evidence>
<feature type="region of interest" description="Disordered" evidence="2">
    <location>
        <begin position="24"/>
        <end position="62"/>
    </location>
</feature>
<dbReference type="Proteomes" id="UP001281761">
    <property type="component" value="Unassembled WGS sequence"/>
</dbReference>
<gene>
    <name evidence="3" type="ORF">BLNAU_4052</name>
</gene>
<evidence type="ECO:0000313" key="3">
    <source>
        <dbReference type="EMBL" id="KAK2960965.1"/>
    </source>
</evidence>
<accession>A0ABQ9YBA7</accession>
<keyword evidence="1" id="KW-0175">Coiled coil</keyword>
<evidence type="ECO:0000313" key="4">
    <source>
        <dbReference type="Proteomes" id="UP001281761"/>
    </source>
</evidence>
<organism evidence="3 4">
    <name type="scientific">Blattamonas nauphoetae</name>
    <dbReference type="NCBI Taxonomy" id="2049346"/>
    <lineage>
        <taxon>Eukaryota</taxon>
        <taxon>Metamonada</taxon>
        <taxon>Preaxostyla</taxon>
        <taxon>Oxymonadida</taxon>
        <taxon>Blattamonas</taxon>
    </lineage>
</organism>
<dbReference type="EMBL" id="JARBJD010000019">
    <property type="protein sequence ID" value="KAK2960965.1"/>
    <property type="molecule type" value="Genomic_DNA"/>
</dbReference>